<evidence type="ECO:0000313" key="3">
    <source>
        <dbReference type="EMBL" id="CZR61820.1"/>
    </source>
</evidence>
<dbReference type="Proteomes" id="UP000184330">
    <property type="component" value="Unassembled WGS sequence"/>
</dbReference>
<dbReference type="InterPro" id="IPR000210">
    <property type="entry name" value="BTB/POZ_dom"/>
</dbReference>
<dbReference type="EMBL" id="FJOG01000019">
    <property type="protein sequence ID" value="CZR61820.1"/>
    <property type="molecule type" value="Genomic_DNA"/>
</dbReference>
<dbReference type="SUPFAM" id="SSF54695">
    <property type="entry name" value="POZ domain"/>
    <property type="match status" value="1"/>
</dbReference>
<sequence>MTSTTTPSPSTLAAEDNEPRSSQRSVQSRSPPRSTPPTSSQRVRNKGPSFRKPQSVVTINIGPPEDVESFVIHRHLLIHYSSYFATAFFPPHLEAETKTITLPSICQETFRLITHWLYTQQLDLIPQEQALSVIPLAKLWCLAAKFRIAKLQNKVMSWLQPLTEGIQGEALKEFLCFVYEEDDGGVGEEKEKLKKLAVDRMAWGTSAKTLGVWIQGGFLPEGMVVDVLMALKGDRDGGQCQRLGAKDYYVPIDGEVVVQKVEEE</sequence>
<dbReference type="STRING" id="576137.A0A1L7X9X0"/>
<name>A0A1L7X9X0_9HELO</name>
<dbReference type="AlphaFoldDB" id="A0A1L7X9X0"/>
<proteinExistence type="predicted"/>
<gene>
    <name evidence="3" type="ORF">PAC_11717</name>
</gene>
<dbReference type="PANTHER" id="PTHR47843">
    <property type="entry name" value="BTB DOMAIN-CONTAINING PROTEIN-RELATED"/>
    <property type="match status" value="1"/>
</dbReference>
<evidence type="ECO:0000256" key="1">
    <source>
        <dbReference type="SAM" id="MobiDB-lite"/>
    </source>
</evidence>
<reference evidence="3 4" key="1">
    <citation type="submission" date="2016-03" db="EMBL/GenBank/DDBJ databases">
        <authorList>
            <person name="Ploux O."/>
        </authorList>
    </citation>
    <scope>NUCLEOTIDE SEQUENCE [LARGE SCALE GENOMIC DNA]</scope>
    <source>
        <strain evidence="3 4">UAMH 11012</strain>
    </source>
</reference>
<dbReference type="OrthoDB" id="3556558at2759"/>
<dbReference type="SMART" id="SM00225">
    <property type="entry name" value="BTB"/>
    <property type="match status" value="1"/>
</dbReference>
<organism evidence="3 4">
    <name type="scientific">Phialocephala subalpina</name>
    <dbReference type="NCBI Taxonomy" id="576137"/>
    <lineage>
        <taxon>Eukaryota</taxon>
        <taxon>Fungi</taxon>
        <taxon>Dikarya</taxon>
        <taxon>Ascomycota</taxon>
        <taxon>Pezizomycotina</taxon>
        <taxon>Leotiomycetes</taxon>
        <taxon>Helotiales</taxon>
        <taxon>Mollisiaceae</taxon>
        <taxon>Phialocephala</taxon>
        <taxon>Phialocephala fortinii species complex</taxon>
    </lineage>
</organism>
<keyword evidence="4" id="KW-1185">Reference proteome</keyword>
<dbReference type="Pfam" id="PF00651">
    <property type="entry name" value="BTB"/>
    <property type="match status" value="1"/>
</dbReference>
<feature type="domain" description="BTB" evidence="2">
    <location>
        <begin position="55"/>
        <end position="126"/>
    </location>
</feature>
<dbReference type="Gene3D" id="3.30.710.10">
    <property type="entry name" value="Potassium Channel Kv1.1, Chain A"/>
    <property type="match status" value="1"/>
</dbReference>
<feature type="compositionally biased region" description="Low complexity" evidence="1">
    <location>
        <begin position="1"/>
        <end position="11"/>
    </location>
</feature>
<protein>
    <recommendedName>
        <fullName evidence="2">BTB domain-containing protein</fullName>
    </recommendedName>
</protein>
<feature type="region of interest" description="Disordered" evidence="1">
    <location>
        <begin position="1"/>
        <end position="56"/>
    </location>
</feature>
<dbReference type="PANTHER" id="PTHR47843:SF2">
    <property type="entry name" value="BTB DOMAIN-CONTAINING PROTEIN"/>
    <property type="match status" value="1"/>
</dbReference>
<dbReference type="PROSITE" id="PS50097">
    <property type="entry name" value="BTB"/>
    <property type="match status" value="1"/>
</dbReference>
<evidence type="ECO:0000259" key="2">
    <source>
        <dbReference type="PROSITE" id="PS50097"/>
    </source>
</evidence>
<dbReference type="CDD" id="cd18186">
    <property type="entry name" value="BTB_POZ_ZBTB_KLHL-like"/>
    <property type="match status" value="1"/>
</dbReference>
<feature type="compositionally biased region" description="Low complexity" evidence="1">
    <location>
        <begin position="20"/>
        <end position="42"/>
    </location>
</feature>
<evidence type="ECO:0000313" key="4">
    <source>
        <dbReference type="Proteomes" id="UP000184330"/>
    </source>
</evidence>
<accession>A0A1L7X9X0</accession>
<dbReference type="InterPro" id="IPR011333">
    <property type="entry name" value="SKP1/BTB/POZ_sf"/>
</dbReference>